<dbReference type="SUPFAM" id="SSF46785">
    <property type="entry name" value="Winged helix' DNA-binding domain"/>
    <property type="match status" value="1"/>
</dbReference>
<evidence type="ECO:0000256" key="1">
    <source>
        <dbReference type="ARBA" id="ARBA00023125"/>
    </source>
</evidence>
<proteinExistence type="predicted"/>
<feature type="compositionally biased region" description="Basic and acidic residues" evidence="2">
    <location>
        <begin position="39"/>
        <end position="60"/>
    </location>
</feature>
<dbReference type="InterPro" id="IPR000232">
    <property type="entry name" value="HSF_DNA-bd"/>
</dbReference>
<dbReference type="Proteomes" id="UP001652628">
    <property type="component" value="Chromosome 2R"/>
</dbReference>
<dbReference type="InterPro" id="IPR036390">
    <property type="entry name" value="WH_DNA-bd_sf"/>
</dbReference>
<feature type="compositionally biased region" description="Acidic residues" evidence="2">
    <location>
        <begin position="533"/>
        <end position="544"/>
    </location>
</feature>
<dbReference type="GO" id="GO:0003700">
    <property type="term" value="F:DNA-binding transcription factor activity"/>
    <property type="evidence" value="ECO:0007669"/>
    <property type="project" value="InterPro"/>
</dbReference>
<evidence type="ECO:0000256" key="2">
    <source>
        <dbReference type="SAM" id="MobiDB-lite"/>
    </source>
</evidence>
<feature type="compositionally biased region" description="Basic and acidic residues" evidence="2">
    <location>
        <begin position="575"/>
        <end position="588"/>
    </location>
</feature>
<feature type="compositionally biased region" description="Acidic residues" evidence="2">
    <location>
        <begin position="17"/>
        <end position="26"/>
    </location>
</feature>
<feature type="region of interest" description="Disordered" evidence="2">
    <location>
        <begin position="454"/>
        <end position="603"/>
    </location>
</feature>
<evidence type="ECO:0000259" key="3">
    <source>
        <dbReference type="Pfam" id="PF00447"/>
    </source>
</evidence>
<sequence length="603" mass="68115">MSRNRTNLRRQQNASESEGETADEDGFAATSLENGESGSPREDPQFLDFLDHAEFPHEENPPEEFAASSVREKKPLRLAAISDSTSSSNNNQEVVENHRRIYRQLGIHVPEPQPNHPLMGYRFVLKLFLATDSNAVDFLSWSGKGTQLELNYMGLQEHLSSGRSIFHCRNTLQFTALLLGHGFERVWSGEDSKSSVLTAASIKLLYRNPNFVRGQLEKLEKIEDHRPNPGRKEPQFPPVHLPNYAHMARMIRRGDLCSTSYTCRSPLQTARCTFQTLLNYQADLGVMKERNSNDVFNQQIMSQLNVKRGRNTSDSLLDPAPSKAYQAKFVKPDESVINIGIGQAPDYAGYYGKVELSKVNEFFAEYLPRYGSKITGYKDIVMDATNKSIGFQQNLPIGMNYSDDEDDVLAPLSSGLELDFLPSTSAAAKSKSSGRKAAVEDSDLEQAMQELCGSNLNEDDDDVPQTSSSSKLKTKPKPRAKAKPTKRVAKPLESSCSESEEFQAVQEKKARKPKKIKLKTEEDRVSYTVKIDEDSETQEVEEATDEKMKDLQYDEYDDDDDEEDDFGGEDDDDYVDKYVQHRTAPEPPKRRRYDLRNSKRSPP</sequence>
<feature type="region of interest" description="Disordered" evidence="2">
    <location>
        <begin position="1"/>
        <end position="71"/>
    </location>
</feature>
<gene>
    <name evidence="5" type="primary">comr</name>
</gene>
<feature type="domain" description="HSF-type DNA-binding" evidence="3">
    <location>
        <begin position="123"/>
        <end position="223"/>
    </location>
</feature>
<feature type="compositionally biased region" description="Polar residues" evidence="2">
    <location>
        <begin position="1"/>
        <end position="16"/>
    </location>
</feature>
<reference evidence="5" key="1">
    <citation type="submission" date="2025-08" db="UniProtKB">
        <authorList>
            <consortium name="RefSeq"/>
        </authorList>
    </citation>
    <scope>IDENTIFICATION</scope>
</reference>
<evidence type="ECO:0000313" key="4">
    <source>
        <dbReference type="Proteomes" id="UP001652628"/>
    </source>
</evidence>
<dbReference type="GeneID" id="108008750"/>
<dbReference type="Pfam" id="PF00447">
    <property type="entry name" value="HSF_DNA-bind"/>
    <property type="match status" value="1"/>
</dbReference>
<evidence type="ECO:0000313" key="5">
    <source>
        <dbReference type="RefSeq" id="XP_016928137.2"/>
    </source>
</evidence>
<feature type="compositionally biased region" description="Basic residues" evidence="2">
    <location>
        <begin position="589"/>
        <end position="603"/>
    </location>
</feature>
<accession>A0AB39Z404</accession>
<dbReference type="AlphaFoldDB" id="A0AB39Z404"/>
<feature type="compositionally biased region" description="Basic residues" evidence="2">
    <location>
        <begin position="472"/>
        <end position="489"/>
    </location>
</feature>
<dbReference type="GO" id="GO:0043565">
    <property type="term" value="F:sequence-specific DNA binding"/>
    <property type="evidence" value="ECO:0007669"/>
    <property type="project" value="InterPro"/>
</dbReference>
<organism evidence="4 5">
    <name type="scientific">Drosophila suzukii</name>
    <name type="common">Spotted-wing drosophila fruit fly</name>
    <dbReference type="NCBI Taxonomy" id="28584"/>
    <lineage>
        <taxon>Eukaryota</taxon>
        <taxon>Metazoa</taxon>
        <taxon>Ecdysozoa</taxon>
        <taxon>Arthropoda</taxon>
        <taxon>Hexapoda</taxon>
        <taxon>Insecta</taxon>
        <taxon>Pterygota</taxon>
        <taxon>Neoptera</taxon>
        <taxon>Endopterygota</taxon>
        <taxon>Diptera</taxon>
        <taxon>Brachycera</taxon>
        <taxon>Muscomorpha</taxon>
        <taxon>Ephydroidea</taxon>
        <taxon>Drosophilidae</taxon>
        <taxon>Drosophila</taxon>
        <taxon>Sophophora</taxon>
    </lineage>
</organism>
<keyword evidence="1" id="KW-0238">DNA-binding</keyword>
<keyword evidence="4" id="KW-1185">Reference proteome</keyword>
<protein>
    <submittedName>
        <fullName evidence="5">Uncharacterized protein comr</fullName>
    </submittedName>
</protein>
<dbReference type="CTD" id="37492"/>
<dbReference type="RefSeq" id="XP_016928137.2">
    <property type="nucleotide sequence ID" value="XM_017072648.4"/>
</dbReference>
<feature type="compositionally biased region" description="Acidic residues" evidence="2">
    <location>
        <begin position="553"/>
        <end position="574"/>
    </location>
</feature>
<name>A0AB39Z404_DROSZ</name>